<dbReference type="InterPro" id="IPR037049">
    <property type="entry name" value="DUF1214_C_sf"/>
</dbReference>
<dbReference type="InterPro" id="IPR037050">
    <property type="entry name" value="DUF1254_sf"/>
</dbReference>
<dbReference type="InterPro" id="IPR010621">
    <property type="entry name" value="DUF1214"/>
</dbReference>
<sequence length="445" mass="48596">MPDPDLTELATQAYVYGFPLVFNLNQVQRYVHEGVGANPAAPFNTFSHARTMAGPADTFVTINNDTVYSMAQMDLSVGPVLLHVPDTAGRYYVLQFVDAWTDNFAYVGHRATGTAAGDFLLVPPRWSGRAPDDTTVIEFPTRVASIVGRWACAGADELPIVTTLQDATTLTPLDSEAAPAGIDRPATSDSPAMAFFDELRLWSREFPGAERDRPLQESFTPLGINADQPITATDPTIAQALADGYARGEAVLQKVLTSGGNSPFVNGWKQTFHVFDFNLDFFGVGTLDDPRFKIADPKVRIVERAASAAGGLWGNHAYEAAYIMTYIDDRGEQLTGSRTYTLHLDPTPPVGAFWSITMYDVPNFFMVDNPIDRYSVGDRTPGIVYEDDGSLVITISHTEPDDATARANWLPAPAGDFRPVLRMYEPAPDVLDGAYRTPAITRSEP</sequence>
<evidence type="ECO:0000259" key="2">
    <source>
        <dbReference type="Pfam" id="PF06863"/>
    </source>
</evidence>
<comment type="caution">
    <text evidence="3">The sequence shown here is derived from an EMBL/GenBank/DDBJ whole genome shotgun (WGS) entry which is preliminary data.</text>
</comment>
<feature type="domain" description="DUF1214" evidence="1">
    <location>
        <begin position="319"/>
        <end position="427"/>
    </location>
</feature>
<dbReference type="PANTHER" id="PTHR36509">
    <property type="entry name" value="BLL3101 PROTEIN"/>
    <property type="match status" value="1"/>
</dbReference>
<evidence type="ECO:0000259" key="1">
    <source>
        <dbReference type="Pfam" id="PF06742"/>
    </source>
</evidence>
<proteinExistence type="predicted"/>
<evidence type="ECO:0000313" key="3">
    <source>
        <dbReference type="EMBL" id="GAA3966938.1"/>
    </source>
</evidence>
<dbReference type="InterPro" id="IPR010679">
    <property type="entry name" value="DUF1254"/>
</dbReference>
<dbReference type="SUPFAM" id="SSF160935">
    <property type="entry name" value="VPA0735-like"/>
    <property type="match status" value="1"/>
</dbReference>
<keyword evidence="4" id="KW-1185">Reference proteome</keyword>
<dbReference type="Gene3D" id="2.60.40.1610">
    <property type="entry name" value="Domain of unknown function DUF1254"/>
    <property type="match status" value="1"/>
</dbReference>
<name>A0ABP7PK25_9ACTN</name>
<dbReference type="Pfam" id="PF06863">
    <property type="entry name" value="DUF1254"/>
    <property type="match status" value="1"/>
</dbReference>
<organism evidence="3 4">
    <name type="scientific">Gordonia caeni</name>
    <dbReference type="NCBI Taxonomy" id="1007097"/>
    <lineage>
        <taxon>Bacteria</taxon>
        <taxon>Bacillati</taxon>
        <taxon>Actinomycetota</taxon>
        <taxon>Actinomycetes</taxon>
        <taxon>Mycobacteriales</taxon>
        <taxon>Gordoniaceae</taxon>
        <taxon>Gordonia</taxon>
    </lineage>
</organism>
<protein>
    <submittedName>
        <fullName evidence="3">DUF1254 domain-containing protein</fullName>
    </submittedName>
</protein>
<dbReference type="Gene3D" id="2.60.120.600">
    <property type="entry name" value="Domain of unknown function DUF1214, C-terminal domain"/>
    <property type="match status" value="1"/>
</dbReference>
<dbReference type="EMBL" id="BAAAZW010000009">
    <property type="protein sequence ID" value="GAA3966938.1"/>
    <property type="molecule type" value="Genomic_DNA"/>
</dbReference>
<dbReference type="Pfam" id="PF06742">
    <property type="entry name" value="DUF1214"/>
    <property type="match status" value="1"/>
</dbReference>
<feature type="domain" description="DUF1254" evidence="2">
    <location>
        <begin position="43"/>
        <end position="172"/>
    </location>
</feature>
<evidence type="ECO:0000313" key="4">
    <source>
        <dbReference type="Proteomes" id="UP001418444"/>
    </source>
</evidence>
<dbReference type="PANTHER" id="PTHR36509:SF2">
    <property type="entry name" value="BLL3101 PROTEIN"/>
    <property type="match status" value="1"/>
</dbReference>
<dbReference type="RefSeq" id="WP_344785200.1">
    <property type="nucleotide sequence ID" value="NZ_BAAAZW010000009.1"/>
</dbReference>
<accession>A0ABP7PK25</accession>
<reference evidence="4" key="1">
    <citation type="journal article" date="2019" name="Int. J. Syst. Evol. Microbiol.">
        <title>The Global Catalogue of Microorganisms (GCM) 10K type strain sequencing project: providing services to taxonomists for standard genome sequencing and annotation.</title>
        <authorList>
            <consortium name="The Broad Institute Genomics Platform"/>
            <consortium name="The Broad Institute Genome Sequencing Center for Infectious Disease"/>
            <person name="Wu L."/>
            <person name="Ma J."/>
        </authorList>
    </citation>
    <scope>NUCLEOTIDE SEQUENCE [LARGE SCALE GENOMIC DNA]</scope>
    <source>
        <strain evidence="4">JCM 16923</strain>
    </source>
</reference>
<dbReference type="Proteomes" id="UP001418444">
    <property type="component" value="Unassembled WGS sequence"/>
</dbReference>
<gene>
    <name evidence="3" type="ORF">GCM10022231_29990</name>
</gene>